<protein>
    <recommendedName>
        <fullName evidence="4">M penetrans family 1 protein</fullName>
    </recommendedName>
</protein>
<dbReference type="Pfam" id="PF20420">
    <property type="entry name" value="DUF6702"/>
    <property type="match status" value="1"/>
</dbReference>
<evidence type="ECO:0000313" key="2">
    <source>
        <dbReference type="EMBL" id="SNV47685.1"/>
    </source>
</evidence>
<accession>A0A239XLU2</accession>
<keyword evidence="1" id="KW-0732">Signal</keyword>
<sequence>MKKNFYIFAVLTFFVMMSFAAADFFSSMTKVDYVEGSKTLKFTTKLNTDHISNAIKIRPETAGFEAEVKKYVNKTVDVYVNGQPKNLTFTGSQVNGESVWVYFETSGVSDLNSLKIRNAILLETYPKQLNVVNVAYKGQMKTLNFLRGRETGEVNF</sequence>
<reference evidence="2 3" key="1">
    <citation type="submission" date="2017-06" db="EMBL/GenBank/DDBJ databases">
        <authorList>
            <consortium name="Pathogen Informatics"/>
        </authorList>
    </citation>
    <scope>NUCLEOTIDE SEQUENCE [LARGE SCALE GENOMIC DNA]</scope>
    <source>
        <strain evidence="2 3">NCTC13490</strain>
    </source>
</reference>
<feature type="chain" id="PRO_5013031936" description="M penetrans family 1 protein" evidence="1">
    <location>
        <begin position="23"/>
        <end position="156"/>
    </location>
</feature>
<evidence type="ECO:0008006" key="4">
    <source>
        <dbReference type="Google" id="ProtNLM"/>
    </source>
</evidence>
<dbReference type="InterPro" id="IPR046525">
    <property type="entry name" value="DUF6702"/>
</dbReference>
<dbReference type="Proteomes" id="UP000215196">
    <property type="component" value="Chromosome 1"/>
</dbReference>
<gene>
    <name evidence="2" type="ORF">SAMEA4412677_01779</name>
</gene>
<evidence type="ECO:0000256" key="1">
    <source>
        <dbReference type="SAM" id="SignalP"/>
    </source>
</evidence>
<dbReference type="RefSeq" id="WP_095072467.1">
    <property type="nucleotide sequence ID" value="NZ_LT906465.1"/>
</dbReference>
<feature type="signal peptide" evidence="1">
    <location>
        <begin position="1"/>
        <end position="22"/>
    </location>
</feature>
<proteinExistence type="predicted"/>
<evidence type="ECO:0000313" key="3">
    <source>
        <dbReference type="Proteomes" id="UP000215196"/>
    </source>
</evidence>
<organism evidence="2 3">
    <name type="scientific">Chryseobacterium taklimakanense</name>
    <dbReference type="NCBI Taxonomy" id="536441"/>
    <lineage>
        <taxon>Bacteria</taxon>
        <taxon>Pseudomonadati</taxon>
        <taxon>Bacteroidota</taxon>
        <taxon>Flavobacteriia</taxon>
        <taxon>Flavobacteriales</taxon>
        <taxon>Weeksellaceae</taxon>
        <taxon>Chryseobacterium group</taxon>
        <taxon>Chryseobacterium</taxon>
    </lineage>
</organism>
<dbReference type="EMBL" id="LT906465">
    <property type="protein sequence ID" value="SNV47685.1"/>
    <property type="molecule type" value="Genomic_DNA"/>
</dbReference>
<dbReference type="AlphaFoldDB" id="A0A239XLU2"/>
<name>A0A239XLU2_9FLAO</name>
<keyword evidence="3" id="KW-1185">Reference proteome</keyword>
<dbReference type="KEGG" id="ctak:4412677_01779"/>